<feature type="transmembrane region" description="Helical" evidence="8">
    <location>
        <begin position="508"/>
        <end position="527"/>
    </location>
</feature>
<feature type="transmembrane region" description="Helical" evidence="8">
    <location>
        <begin position="399"/>
        <end position="418"/>
    </location>
</feature>
<feature type="signal peptide" evidence="9">
    <location>
        <begin position="1"/>
        <end position="18"/>
    </location>
</feature>
<evidence type="ECO:0000313" key="10">
    <source>
        <dbReference type="EMBL" id="KAF6325683.1"/>
    </source>
</evidence>
<organism evidence="10 11">
    <name type="scientific">Myotis myotis</name>
    <name type="common">Greater mouse-eared bat</name>
    <name type="synonym">Vespertilio myotis</name>
    <dbReference type="NCBI Taxonomy" id="51298"/>
    <lineage>
        <taxon>Eukaryota</taxon>
        <taxon>Metazoa</taxon>
        <taxon>Chordata</taxon>
        <taxon>Craniata</taxon>
        <taxon>Vertebrata</taxon>
        <taxon>Euteleostomi</taxon>
        <taxon>Mammalia</taxon>
        <taxon>Eutheria</taxon>
        <taxon>Laurasiatheria</taxon>
        <taxon>Chiroptera</taxon>
        <taxon>Yangochiroptera</taxon>
        <taxon>Vespertilionidae</taxon>
        <taxon>Myotis</taxon>
    </lineage>
</organism>
<dbReference type="VEuPathDB" id="HostDB:GeneID_118664260"/>
<evidence type="ECO:0000313" key="11">
    <source>
        <dbReference type="Proteomes" id="UP000527355"/>
    </source>
</evidence>
<accession>A0A7J7VKS1</accession>
<evidence type="ECO:0000256" key="2">
    <source>
        <dbReference type="ARBA" id="ARBA00006618"/>
    </source>
</evidence>
<keyword evidence="6 8" id="KW-0472">Membrane</keyword>
<dbReference type="GO" id="GO:0005886">
    <property type="term" value="C:plasma membrane"/>
    <property type="evidence" value="ECO:0007669"/>
    <property type="project" value="TreeGrafter"/>
</dbReference>
<dbReference type="AlphaFoldDB" id="A0A7J7VKS1"/>
<gene>
    <name evidence="10" type="ORF">mMyoMyo1_017474</name>
</gene>
<feature type="transmembrane region" description="Helical" evidence="8">
    <location>
        <begin position="292"/>
        <end position="317"/>
    </location>
</feature>
<evidence type="ECO:0000256" key="9">
    <source>
        <dbReference type="SAM" id="SignalP"/>
    </source>
</evidence>
<dbReference type="PANTHER" id="PTHR12185:SF16">
    <property type="entry name" value="SID1 TRANSMEMBRANE FAMILY MEMBER 2"/>
    <property type="match status" value="1"/>
</dbReference>
<keyword evidence="4 9" id="KW-0732">Signal</keyword>
<keyword evidence="5 8" id="KW-1133">Transmembrane helix</keyword>
<dbReference type="PANTHER" id="PTHR12185">
    <property type="entry name" value="SID1 TRANSMEMBRANE FAMILY MEMEBER"/>
    <property type="match status" value="1"/>
</dbReference>
<reference evidence="10 11" key="1">
    <citation type="journal article" date="2020" name="Nature">
        <title>Six reference-quality genomes reveal evolution of bat adaptations.</title>
        <authorList>
            <person name="Jebb D."/>
            <person name="Huang Z."/>
            <person name="Pippel M."/>
            <person name="Hughes G.M."/>
            <person name="Lavrichenko K."/>
            <person name="Devanna P."/>
            <person name="Winkler S."/>
            <person name="Jermiin L.S."/>
            <person name="Skirmuntt E.C."/>
            <person name="Katzourakis A."/>
            <person name="Burkitt-Gray L."/>
            <person name="Ray D.A."/>
            <person name="Sullivan K.A.M."/>
            <person name="Roscito J.G."/>
            <person name="Kirilenko B.M."/>
            <person name="Davalos L.M."/>
            <person name="Corthals A.P."/>
            <person name="Power M.L."/>
            <person name="Jones G."/>
            <person name="Ransome R.D."/>
            <person name="Dechmann D.K.N."/>
            <person name="Locatelli A.G."/>
            <person name="Puechmaille S.J."/>
            <person name="Fedrigo O."/>
            <person name="Jarvis E.D."/>
            <person name="Hiller M."/>
            <person name="Vernes S.C."/>
            <person name="Myers E.W."/>
            <person name="Teeling E.C."/>
        </authorList>
    </citation>
    <scope>NUCLEOTIDE SEQUENCE [LARGE SCALE GENOMIC DNA]</scope>
    <source>
        <strain evidence="10">MMyoMyo1</strain>
        <tissue evidence="10">Flight muscle</tissue>
    </source>
</reference>
<evidence type="ECO:0000256" key="1">
    <source>
        <dbReference type="ARBA" id="ARBA00004141"/>
    </source>
</evidence>
<comment type="subcellular location">
    <subcellularLocation>
        <location evidence="1">Membrane</location>
        <topology evidence="1">Multi-pass membrane protein</topology>
    </subcellularLocation>
</comment>
<dbReference type="GO" id="GO:0003725">
    <property type="term" value="F:double-stranded RNA binding"/>
    <property type="evidence" value="ECO:0007669"/>
    <property type="project" value="TreeGrafter"/>
</dbReference>
<evidence type="ECO:0000256" key="5">
    <source>
        <dbReference type="ARBA" id="ARBA00022989"/>
    </source>
</evidence>
<evidence type="ECO:0000256" key="7">
    <source>
        <dbReference type="ARBA" id="ARBA00023180"/>
    </source>
</evidence>
<comment type="caution">
    <text evidence="10">The sequence shown here is derived from an EMBL/GenBank/DDBJ whole genome shotgun (WGS) entry which is preliminary data.</text>
</comment>
<sequence length="542" mass="61427">MFALRLPLLALLAASVHGHLGLLGPKNVSQKDAEFEHLYVDEVNSELVNIYTFNHTVTRNRTEGVRVSVNVLSKQKGAPLLFVVRQKEAVVSFQVPLILRGLFQRKYLYQKVERTLCQPPTKNESEVQFFYVDVSTLSPVNSRYQLQVSRMDDFVLRTGELFSFNTTAAQPQYFKYEFPEGVDSVIVKVTSNKAFPCSVISIQDVLCPVYDLDNNVAFIGMYQTMTKKAAITVQRKDFPSNSFYVVVVVKTEDQACGGSLPFYPFVEDEPVDQGHRQKTLSVLVSRAVTSEAYVAGMLFCLGIFLSFYLLTILLACWENWRQRKKTLLLAVDRACPESGHPRVLADPFPGSSPYDGYNYGSFENCSGSTEGLVDSMDTADLSYTDCIRQCSGPLYVDRMVLLVMGNIINWSLAAYGLIMRPNDFASYLLAIGICNLLLYFAFYIIMKLRSGERIKLIPLLCIVCTSVVWGFALFFFFQGLSTWQKTPAESREHNRDCILLDFFDDHDIWHFLSSIAMFGSFLVLLTLDDDLDTVQRDKIYVF</sequence>
<evidence type="ECO:0000256" key="8">
    <source>
        <dbReference type="SAM" id="Phobius"/>
    </source>
</evidence>
<keyword evidence="3 8" id="KW-0812">Transmembrane</keyword>
<keyword evidence="7" id="KW-0325">Glycoprotein</keyword>
<keyword evidence="11" id="KW-1185">Reference proteome</keyword>
<evidence type="ECO:0000256" key="3">
    <source>
        <dbReference type="ARBA" id="ARBA00022692"/>
    </source>
</evidence>
<dbReference type="GO" id="GO:0051033">
    <property type="term" value="F:RNA transmembrane transporter activity"/>
    <property type="evidence" value="ECO:0007669"/>
    <property type="project" value="TreeGrafter"/>
</dbReference>
<evidence type="ECO:0000256" key="4">
    <source>
        <dbReference type="ARBA" id="ARBA00022729"/>
    </source>
</evidence>
<name>A0A7J7VKS1_MYOMY</name>
<comment type="similarity">
    <text evidence="2">Belongs to the SID1 family.</text>
</comment>
<evidence type="ECO:0000256" key="6">
    <source>
        <dbReference type="ARBA" id="ARBA00023136"/>
    </source>
</evidence>
<dbReference type="Proteomes" id="UP000527355">
    <property type="component" value="Unassembled WGS sequence"/>
</dbReference>
<protein>
    <submittedName>
        <fullName evidence="10">SID1 transmembrane family member 2</fullName>
    </submittedName>
</protein>
<dbReference type="Pfam" id="PF13965">
    <property type="entry name" value="SID-1_RNA_chan"/>
    <property type="match status" value="2"/>
</dbReference>
<dbReference type="InterPro" id="IPR025958">
    <property type="entry name" value="SID1_TM_fam"/>
</dbReference>
<proteinExistence type="inferred from homology"/>
<dbReference type="GO" id="GO:0005764">
    <property type="term" value="C:lysosome"/>
    <property type="evidence" value="ECO:0007669"/>
    <property type="project" value="TreeGrafter"/>
</dbReference>
<feature type="transmembrane region" description="Helical" evidence="8">
    <location>
        <begin position="457"/>
        <end position="477"/>
    </location>
</feature>
<feature type="transmembrane region" description="Helical" evidence="8">
    <location>
        <begin position="424"/>
        <end position="445"/>
    </location>
</feature>
<dbReference type="EMBL" id="JABWUV010000010">
    <property type="protein sequence ID" value="KAF6325683.1"/>
    <property type="molecule type" value="Genomic_DNA"/>
</dbReference>
<feature type="chain" id="PRO_5029893663" evidence="9">
    <location>
        <begin position="19"/>
        <end position="542"/>
    </location>
</feature>